<evidence type="ECO:0000256" key="2">
    <source>
        <dbReference type="SAM" id="Phobius"/>
    </source>
</evidence>
<accession>A0ABT4CB63</accession>
<name>A0ABT4CB63_9ACTN</name>
<keyword evidence="4" id="KW-1185">Reference proteome</keyword>
<dbReference type="Pfam" id="PF11021">
    <property type="entry name" value="DUF2613"/>
    <property type="match status" value="1"/>
</dbReference>
<reference evidence="3" key="1">
    <citation type="submission" date="2022-08" db="EMBL/GenBank/DDBJ databases">
        <title>Genome sequencing of Nocardioides sp. STR2.</title>
        <authorList>
            <person name="So Y."/>
        </authorList>
    </citation>
    <scope>NUCLEOTIDE SEQUENCE</scope>
    <source>
        <strain evidence="3">STR2</strain>
    </source>
</reference>
<dbReference type="Proteomes" id="UP001074726">
    <property type="component" value="Unassembled WGS sequence"/>
</dbReference>
<evidence type="ECO:0000256" key="1">
    <source>
        <dbReference type="SAM" id="MobiDB-lite"/>
    </source>
</evidence>
<dbReference type="RefSeq" id="WP_268111028.1">
    <property type="nucleotide sequence ID" value="NZ_JAPPUX010000002.1"/>
</dbReference>
<gene>
    <name evidence="3" type="ORF">NYO98_07875</name>
</gene>
<keyword evidence="2" id="KW-0812">Transmembrane</keyword>
<evidence type="ECO:0000313" key="3">
    <source>
        <dbReference type="EMBL" id="MCY4726195.1"/>
    </source>
</evidence>
<keyword evidence="2" id="KW-0472">Membrane</keyword>
<protein>
    <submittedName>
        <fullName evidence="3">DUF2613 family protein</fullName>
    </submittedName>
</protein>
<dbReference type="EMBL" id="JAPPUX010000002">
    <property type="protein sequence ID" value="MCY4726195.1"/>
    <property type="molecule type" value="Genomic_DNA"/>
</dbReference>
<keyword evidence="2" id="KW-1133">Transmembrane helix</keyword>
<feature type="transmembrane region" description="Helical" evidence="2">
    <location>
        <begin position="6"/>
        <end position="26"/>
    </location>
</feature>
<feature type="region of interest" description="Disordered" evidence="1">
    <location>
        <begin position="27"/>
        <end position="52"/>
    </location>
</feature>
<evidence type="ECO:0000313" key="4">
    <source>
        <dbReference type="Proteomes" id="UP001074726"/>
    </source>
</evidence>
<feature type="compositionally biased region" description="Polar residues" evidence="1">
    <location>
        <begin position="27"/>
        <end position="38"/>
    </location>
</feature>
<dbReference type="InterPro" id="IPR022566">
    <property type="entry name" value="DUF2613"/>
</dbReference>
<proteinExistence type="predicted"/>
<organism evidence="3 4">
    <name type="scientific">Nocardioides pini</name>
    <dbReference type="NCBI Taxonomy" id="2975053"/>
    <lineage>
        <taxon>Bacteria</taxon>
        <taxon>Bacillati</taxon>
        <taxon>Actinomycetota</taxon>
        <taxon>Actinomycetes</taxon>
        <taxon>Propionibacteriales</taxon>
        <taxon>Nocardioidaceae</taxon>
        <taxon>Nocardioides</taxon>
    </lineage>
</organism>
<comment type="caution">
    <text evidence="3">The sequence shown here is derived from an EMBL/GenBank/DDBJ whole genome shotgun (WGS) entry which is preliminary data.</text>
</comment>
<sequence length="52" mass="5101">MGSVVAPIVSIVAGAILGVSTIMGVVSSQTAPPDNSPGNAELPTLEYGTTTE</sequence>